<protein>
    <submittedName>
        <fullName evidence="1">Transcriptional regulator</fullName>
    </submittedName>
</protein>
<organism evidence="1 2">
    <name type="scientific">Tunturiibacter lichenicola</name>
    <dbReference type="NCBI Taxonomy" id="2051959"/>
    <lineage>
        <taxon>Bacteria</taxon>
        <taxon>Pseudomonadati</taxon>
        <taxon>Acidobacteriota</taxon>
        <taxon>Terriglobia</taxon>
        <taxon>Terriglobales</taxon>
        <taxon>Acidobacteriaceae</taxon>
        <taxon>Tunturiibacter</taxon>
    </lineage>
</organism>
<dbReference type="Proteomes" id="UP000564385">
    <property type="component" value="Unassembled WGS sequence"/>
</dbReference>
<dbReference type="AlphaFoldDB" id="A0A852VDW5"/>
<evidence type="ECO:0000313" key="2">
    <source>
        <dbReference type="Proteomes" id="UP000564385"/>
    </source>
</evidence>
<accession>A0A852VDW5</accession>
<comment type="caution">
    <text evidence="1">The sequence shown here is derived from an EMBL/GenBank/DDBJ whole genome shotgun (WGS) entry which is preliminary data.</text>
</comment>
<dbReference type="EMBL" id="JACCCU010000001">
    <property type="protein sequence ID" value="NYF89880.1"/>
    <property type="molecule type" value="Genomic_DNA"/>
</dbReference>
<proteinExistence type="predicted"/>
<evidence type="ECO:0000313" key="1">
    <source>
        <dbReference type="EMBL" id="NYF89880.1"/>
    </source>
</evidence>
<reference evidence="1 2" key="1">
    <citation type="submission" date="2020-07" db="EMBL/GenBank/DDBJ databases">
        <title>Genomic Encyclopedia of Type Strains, Phase IV (KMG-V): Genome sequencing to study the core and pangenomes of soil and plant-associated prokaryotes.</title>
        <authorList>
            <person name="Whitman W."/>
        </authorList>
    </citation>
    <scope>NUCLEOTIDE SEQUENCE [LARGE SCALE GENOMIC DNA]</scope>
    <source>
        <strain evidence="1 2">M8UP22</strain>
    </source>
</reference>
<name>A0A852VDW5_9BACT</name>
<gene>
    <name evidence="1" type="ORF">HDF08_001947</name>
</gene>
<sequence length="115" mass="13169">MTSMARVAFTLRIGTEERDALETLSKVEGRPVNQLLNEAIQGYLRRQRPKEQSLEKSLARLRAYREKDPEFKQAISEFVEAEVRHEDPLEGEWTELQSATQGPVQSKIRELLGAS</sequence>